<dbReference type="STRING" id="1121393.SAMN02745216_05182"/>
<proteinExistence type="predicted"/>
<dbReference type="Proteomes" id="UP000183994">
    <property type="component" value="Unassembled WGS sequence"/>
</dbReference>
<dbReference type="RefSeq" id="WP_073479136.1">
    <property type="nucleotide sequence ID" value="NZ_FQZU01000071.1"/>
</dbReference>
<gene>
    <name evidence="1" type="ORF">SAMN02745216_05182</name>
</gene>
<keyword evidence="2" id="KW-1185">Reference proteome</keyword>
<dbReference type="AlphaFoldDB" id="A0A1M7AKV7"/>
<sequence>MGMPPKAPLRSSREIVEFINERIGHIYLRPLMYASSAAAVDDILHYYHELWAELHNCQDSYRIIGMETLSDQDCGAASFSHKFFLDNPDASEASAASYVVAQWEKISRSMGLLPT</sequence>
<dbReference type="EMBL" id="FQZU01000071">
    <property type="protein sequence ID" value="SHL43285.1"/>
    <property type="molecule type" value="Genomic_DNA"/>
</dbReference>
<accession>A0A1M7AKV7</accession>
<protein>
    <submittedName>
        <fullName evidence="1">Uncharacterized protein</fullName>
    </submittedName>
</protein>
<evidence type="ECO:0000313" key="1">
    <source>
        <dbReference type="EMBL" id="SHL43285.1"/>
    </source>
</evidence>
<name>A0A1M7AKV7_9BACT</name>
<evidence type="ECO:0000313" key="2">
    <source>
        <dbReference type="Proteomes" id="UP000183994"/>
    </source>
</evidence>
<organism evidence="1 2">
    <name type="scientific">Desulfatibacillum alkenivorans DSM 16219</name>
    <dbReference type="NCBI Taxonomy" id="1121393"/>
    <lineage>
        <taxon>Bacteria</taxon>
        <taxon>Pseudomonadati</taxon>
        <taxon>Thermodesulfobacteriota</taxon>
        <taxon>Desulfobacteria</taxon>
        <taxon>Desulfobacterales</taxon>
        <taxon>Desulfatibacillaceae</taxon>
        <taxon>Desulfatibacillum</taxon>
    </lineage>
</organism>
<reference evidence="2" key="1">
    <citation type="submission" date="2016-11" db="EMBL/GenBank/DDBJ databases">
        <authorList>
            <person name="Varghese N."/>
            <person name="Submissions S."/>
        </authorList>
    </citation>
    <scope>NUCLEOTIDE SEQUENCE [LARGE SCALE GENOMIC DNA]</scope>
    <source>
        <strain evidence="2">DSM 16219</strain>
    </source>
</reference>